<comment type="similarity">
    <text evidence="2">Belongs to the nematode receptor-like protein srb family.</text>
</comment>
<dbReference type="InterPro" id="IPR019408">
    <property type="entry name" value="7TM_GPCR_serpentine_rcpt_Srab"/>
</dbReference>
<dbReference type="EMBL" id="WIXE01016056">
    <property type="protein sequence ID" value="KAK5972976.1"/>
    <property type="molecule type" value="Genomic_DNA"/>
</dbReference>
<evidence type="ECO:0000256" key="6">
    <source>
        <dbReference type="SAM" id="Phobius"/>
    </source>
</evidence>
<evidence type="ECO:0000256" key="1">
    <source>
        <dbReference type="ARBA" id="ARBA00004141"/>
    </source>
</evidence>
<dbReference type="GO" id="GO:0007606">
    <property type="term" value="P:sensory perception of chemical stimulus"/>
    <property type="evidence" value="ECO:0007669"/>
    <property type="project" value="InterPro"/>
</dbReference>
<name>A0AAN8IGR9_TRICO</name>
<feature type="transmembrane region" description="Helical" evidence="6">
    <location>
        <begin position="34"/>
        <end position="57"/>
    </location>
</feature>
<keyword evidence="4 6" id="KW-1133">Transmembrane helix</keyword>
<comment type="caution">
    <text evidence="7">The sequence shown here is derived from an EMBL/GenBank/DDBJ whole genome shotgun (WGS) entry which is preliminary data.</text>
</comment>
<dbReference type="GO" id="GO:0016020">
    <property type="term" value="C:membrane"/>
    <property type="evidence" value="ECO:0007669"/>
    <property type="project" value="UniProtKB-SubCell"/>
</dbReference>
<proteinExistence type="inferred from homology"/>
<dbReference type="GO" id="GO:0004888">
    <property type="term" value="F:transmembrane signaling receptor activity"/>
    <property type="evidence" value="ECO:0007669"/>
    <property type="project" value="InterPro"/>
</dbReference>
<sequence length="130" mass="14948">MIILVIVNKKRQKKAIGDLSYRFQNEENIDTTKLIAKVALIQMLTYFLQSLGSLVVRLVEKYIVCAKTLPMITTLKLVIYGMPLYTLIMSVVFECSARNSATHRQNRFQSAVNIKNEALIYANFLSNQWK</sequence>
<organism evidence="7 8">
    <name type="scientific">Trichostrongylus colubriformis</name>
    <name type="common">Black scour worm</name>
    <dbReference type="NCBI Taxonomy" id="6319"/>
    <lineage>
        <taxon>Eukaryota</taxon>
        <taxon>Metazoa</taxon>
        <taxon>Ecdysozoa</taxon>
        <taxon>Nematoda</taxon>
        <taxon>Chromadorea</taxon>
        <taxon>Rhabditida</taxon>
        <taxon>Rhabditina</taxon>
        <taxon>Rhabditomorpha</taxon>
        <taxon>Strongyloidea</taxon>
        <taxon>Trichostrongylidae</taxon>
        <taxon>Trichostrongylus</taxon>
    </lineage>
</organism>
<evidence type="ECO:0000313" key="7">
    <source>
        <dbReference type="EMBL" id="KAK5972976.1"/>
    </source>
</evidence>
<gene>
    <name evidence="7" type="ORF">GCK32_004685</name>
</gene>
<reference evidence="7 8" key="1">
    <citation type="submission" date="2019-10" db="EMBL/GenBank/DDBJ databases">
        <title>Assembly and Annotation for the nematode Trichostrongylus colubriformis.</title>
        <authorList>
            <person name="Martin J."/>
        </authorList>
    </citation>
    <scope>NUCLEOTIDE SEQUENCE [LARGE SCALE GENOMIC DNA]</scope>
    <source>
        <strain evidence="7">G859</strain>
        <tissue evidence="7">Whole worm</tissue>
    </source>
</reference>
<evidence type="ECO:0000313" key="8">
    <source>
        <dbReference type="Proteomes" id="UP001331761"/>
    </source>
</evidence>
<keyword evidence="8" id="KW-1185">Reference proteome</keyword>
<dbReference type="Pfam" id="PF10292">
    <property type="entry name" value="7TM_GPCR_Srab"/>
    <property type="match status" value="1"/>
</dbReference>
<accession>A0AAN8IGR9</accession>
<keyword evidence="5 6" id="KW-0472">Membrane</keyword>
<dbReference type="PANTHER" id="PTHR31216:SF11">
    <property type="entry name" value="SERPENTINE RECEPTOR CLASS BETA-16-RELATED"/>
    <property type="match status" value="1"/>
</dbReference>
<dbReference type="PANTHER" id="PTHR31216">
    <property type="entry name" value="SERPENTINE RECEPTOR CLASS BETA-1-RELATED-RELATED"/>
    <property type="match status" value="1"/>
</dbReference>
<dbReference type="InterPro" id="IPR002184">
    <property type="entry name" value="7TM_GPCR_serpentine_rcpt_Srb"/>
</dbReference>
<comment type="subcellular location">
    <subcellularLocation>
        <location evidence="1">Membrane</location>
        <topology evidence="1">Multi-pass membrane protein</topology>
    </subcellularLocation>
</comment>
<keyword evidence="3 6" id="KW-0812">Transmembrane</keyword>
<dbReference type="AlphaFoldDB" id="A0AAN8IGR9"/>
<evidence type="ECO:0000256" key="3">
    <source>
        <dbReference type="ARBA" id="ARBA00022692"/>
    </source>
</evidence>
<feature type="transmembrane region" description="Helical" evidence="6">
    <location>
        <begin position="77"/>
        <end position="97"/>
    </location>
</feature>
<evidence type="ECO:0000256" key="2">
    <source>
        <dbReference type="ARBA" id="ARBA00006860"/>
    </source>
</evidence>
<dbReference type="Proteomes" id="UP001331761">
    <property type="component" value="Unassembled WGS sequence"/>
</dbReference>
<protein>
    <submittedName>
        <fullName evidence="7">Uncharacterized protein</fullName>
    </submittedName>
</protein>
<evidence type="ECO:0000256" key="4">
    <source>
        <dbReference type="ARBA" id="ARBA00022989"/>
    </source>
</evidence>
<evidence type="ECO:0000256" key="5">
    <source>
        <dbReference type="ARBA" id="ARBA00023136"/>
    </source>
</evidence>